<dbReference type="InterPro" id="IPR019965">
    <property type="entry name" value="PPOX_F420-dep_Rv2061_put"/>
</dbReference>
<evidence type="ECO:0000259" key="2">
    <source>
        <dbReference type="Pfam" id="PF01243"/>
    </source>
</evidence>
<feature type="domain" description="Pyridoxamine 5'-phosphate oxidase N-terminal" evidence="2">
    <location>
        <begin position="6"/>
        <end position="99"/>
    </location>
</feature>
<dbReference type="PANTHER" id="PTHR35176:SF11">
    <property type="entry name" value="PYRIDOXAMINE 5'-PHOSPHATE OXIDASE FAMILY PROTEIN"/>
    <property type="match status" value="1"/>
</dbReference>
<dbReference type="AlphaFoldDB" id="A0A6B0YY84"/>
<dbReference type="EC" id="1.-.-.-" evidence="3"/>
<dbReference type="GO" id="GO:0005829">
    <property type="term" value="C:cytosol"/>
    <property type="evidence" value="ECO:0007669"/>
    <property type="project" value="TreeGrafter"/>
</dbReference>
<dbReference type="InterPro" id="IPR052019">
    <property type="entry name" value="F420H2_bilvrd_red/Heme_oxyg"/>
</dbReference>
<dbReference type="EMBL" id="VXRG01000185">
    <property type="protein sequence ID" value="MXY96026.1"/>
    <property type="molecule type" value="Genomic_DNA"/>
</dbReference>
<dbReference type="InterPro" id="IPR012349">
    <property type="entry name" value="Split_barrel_FMN-bd"/>
</dbReference>
<dbReference type="GO" id="GO:0070967">
    <property type="term" value="F:coenzyme F420 binding"/>
    <property type="evidence" value="ECO:0007669"/>
    <property type="project" value="TreeGrafter"/>
</dbReference>
<dbReference type="SUPFAM" id="SSF50475">
    <property type="entry name" value="FMN-binding split barrel"/>
    <property type="match status" value="1"/>
</dbReference>
<dbReference type="PANTHER" id="PTHR35176">
    <property type="entry name" value="HEME OXYGENASE HI_0854-RELATED"/>
    <property type="match status" value="1"/>
</dbReference>
<evidence type="ECO:0000313" key="3">
    <source>
        <dbReference type="EMBL" id="MXY96026.1"/>
    </source>
</evidence>
<sequence>MKLQELGNPKYIALETFRRDGRAVKTPVWTVEQDGKLLVWTQGDSWKVRRARNNPRVRIARCDMRGNVEGPWAEGRVTSISGDEEAKRAMSRLLRRKYPLMVALVSLVAMLRGENKGQVVMEIEDV</sequence>
<protein>
    <submittedName>
        <fullName evidence="3">PPOX class F420-dependent oxidoreductase</fullName>
        <ecNumber evidence="3">1.-.-.-</ecNumber>
    </submittedName>
</protein>
<comment type="caution">
    <text evidence="3">The sequence shown here is derived from an EMBL/GenBank/DDBJ whole genome shotgun (WGS) entry which is preliminary data.</text>
</comment>
<name>A0A6B0YY84_9CHLR</name>
<dbReference type="InterPro" id="IPR011576">
    <property type="entry name" value="Pyridox_Oxase_N"/>
</dbReference>
<evidence type="ECO:0000256" key="1">
    <source>
        <dbReference type="ARBA" id="ARBA00023002"/>
    </source>
</evidence>
<keyword evidence="1 3" id="KW-0560">Oxidoreductase</keyword>
<dbReference type="Gene3D" id="2.30.110.10">
    <property type="entry name" value="Electron Transport, Fmn-binding Protein, Chain A"/>
    <property type="match status" value="1"/>
</dbReference>
<dbReference type="GO" id="GO:0016627">
    <property type="term" value="F:oxidoreductase activity, acting on the CH-CH group of donors"/>
    <property type="evidence" value="ECO:0007669"/>
    <property type="project" value="TreeGrafter"/>
</dbReference>
<reference evidence="3" key="1">
    <citation type="submission" date="2019-09" db="EMBL/GenBank/DDBJ databases">
        <title>Characterisation of the sponge microbiome using genome-centric metagenomics.</title>
        <authorList>
            <person name="Engelberts J.P."/>
            <person name="Robbins S.J."/>
            <person name="De Goeij J.M."/>
            <person name="Aranda M."/>
            <person name="Bell S.C."/>
            <person name="Webster N.S."/>
        </authorList>
    </citation>
    <scope>NUCLEOTIDE SEQUENCE</scope>
    <source>
        <strain evidence="3">SB0664_bin_27</strain>
    </source>
</reference>
<gene>
    <name evidence="3" type="ORF">F4Y42_21505</name>
</gene>
<accession>A0A6B0YY84</accession>
<organism evidence="3">
    <name type="scientific">Caldilineaceae bacterium SB0664_bin_27</name>
    <dbReference type="NCBI Taxonomy" id="2605260"/>
    <lineage>
        <taxon>Bacteria</taxon>
        <taxon>Bacillati</taxon>
        <taxon>Chloroflexota</taxon>
        <taxon>Caldilineae</taxon>
        <taxon>Caldilineales</taxon>
        <taxon>Caldilineaceae</taxon>
    </lineage>
</organism>
<dbReference type="Pfam" id="PF01243">
    <property type="entry name" value="PNPOx_N"/>
    <property type="match status" value="1"/>
</dbReference>
<dbReference type="NCBIfam" id="TIGR03666">
    <property type="entry name" value="Rv2061_F420"/>
    <property type="match status" value="1"/>
</dbReference>
<proteinExistence type="predicted"/>